<name>A0A2D3VAP3_9PEZI</name>
<organism evidence="1 2">
    <name type="scientific">Ramularia collo-cygni</name>
    <dbReference type="NCBI Taxonomy" id="112498"/>
    <lineage>
        <taxon>Eukaryota</taxon>
        <taxon>Fungi</taxon>
        <taxon>Dikarya</taxon>
        <taxon>Ascomycota</taxon>
        <taxon>Pezizomycotina</taxon>
        <taxon>Dothideomycetes</taxon>
        <taxon>Dothideomycetidae</taxon>
        <taxon>Mycosphaerellales</taxon>
        <taxon>Mycosphaerellaceae</taxon>
        <taxon>Ramularia</taxon>
    </lineage>
</organism>
<protein>
    <submittedName>
        <fullName evidence="1">Uncharacterized protein</fullName>
    </submittedName>
</protein>
<accession>A0A2D3VAP3</accession>
<dbReference type="EMBL" id="FJUY01000012">
    <property type="protein sequence ID" value="CZT21867.1"/>
    <property type="molecule type" value="Genomic_DNA"/>
</dbReference>
<dbReference type="RefSeq" id="XP_023628756.1">
    <property type="nucleotide sequence ID" value="XM_023772988.1"/>
</dbReference>
<dbReference type="AlphaFoldDB" id="A0A2D3VAP3"/>
<keyword evidence="2" id="KW-1185">Reference proteome</keyword>
<sequence length="119" mass="12969">MHFHMVSSRKFGVSMVFGLAAAAAATYALLSIHRSMQHISVTASSNEEEAANEANELRSWDIEMGYLGDDEKEDNGTEEERRALTTLLHAPSALLTAAMVDIYRELEVSPAQLQASGAE</sequence>
<gene>
    <name evidence="1" type="ORF">RCC_07734</name>
</gene>
<dbReference type="Proteomes" id="UP000225277">
    <property type="component" value="Unassembled WGS sequence"/>
</dbReference>
<evidence type="ECO:0000313" key="2">
    <source>
        <dbReference type="Proteomes" id="UP000225277"/>
    </source>
</evidence>
<evidence type="ECO:0000313" key="1">
    <source>
        <dbReference type="EMBL" id="CZT21867.1"/>
    </source>
</evidence>
<reference evidence="1 2" key="1">
    <citation type="submission" date="2016-03" db="EMBL/GenBank/DDBJ databases">
        <authorList>
            <person name="Ploux O."/>
        </authorList>
    </citation>
    <scope>NUCLEOTIDE SEQUENCE [LARGE SCALE GENOMIC DNA]</scope>
    <source>
        <strain evidence="1 2">URUG2</strain>
    </source>
</reference>
<dbReference type="GeneID" id="35602846"/>
<proteinExistence type="predicted"/>